<proteinExistence type="predicted"/>
<organism evidence="2 3">
    <name type="scientific">Heligmosomoides polygyrus</name>
    <name type="common">Parasitic roundworm</name>
    <dbReference type="NCBI Taxonomy" id="6339"/>
    <lineage>
        <taxon>Eukaryota</taxon>
        <taxon>Metazoa</taxon>
        <taxon>Ecdysozoa</taxon>
        <taxon>Nematoda</taxon>
        <taxon>Chromadorea</taxon>
        <taxon>Rhabditida</taxon>
        <taxon>Rhabditina</taxon>
        <taxon>Rhabditomorpha</taxon>
        <taxon>Strongyloidea</taxon>
        <taxon>Heligmosomidae</taxon>
        <taxon>Heligmosomoides</taxon>
    </lineage>
</organism>
<sequence length="55" mass="6384">MARTKQRPPTAVKTQIVLRKKLETKRQLQKKGEVESTSVIVPKKRCSKFVCYAYC</sequence>
<protein>
    <submittedName>
        <fullName evidence="3">60S ribosomal protein L7a</fullName>
    </submittedName>
</protein>
<evidence type="ECO:0000313" key="1">
    <source>
        <dbReference type="EMBL" id="VDO36910.1"/>
    </source>
</evidence>
<gene>
    <name evidence="1" type="ORF">HPBE_LOCUS3547</name>
</gene>
<dbReference type="Proteomes" id="UP000050761">
    <property type="component" value="Unassembled WGS sequence"/>
</dbReference>
<reference evidence="3" key="2">
    <citation type="submission" date="2019-09" db="UniProtKB">
        <authorList>
            <consortium name="WormBaseParasite"/>
        </authorList>
    </citation>
    <scope>IDENTIFICATION</scope>
</reference>
<reference evidence="1 2" key="1">
    <citation type="submission" date="2018-11" db="EMBL/GenBank/DDBJ databases">
        <authorList>
            <consortium name="Pathogen Informatics"/>
        </authorList>
    </citation>
    <scope>NUCLEOTIDE SEQUENCE [LARGE SCALE GENOMIC DNA]</scope>
</reference>
<keyword evidence="2" id="KW-1185">Reference proteome</keyword>
<name>A0A183FBK4_HELPZ</name>
<dbReference type="WBParaSite" id="HPBE_0000354601-mRNA-1">
    <property type="protein sequence ID" value="HPBE_0000354601-mRNA-1"/>
    <property type="gene ID" value="HPBE_0000354601"/>
</dbReference>
<dbReference type="AlphaFoldDB" id="A0A183FBK4"/>
<accession>A0A3P7UP44</accession>
<evidence type="ECO:0000313" key="2">
    <source>
        <dbReference type="Proteomes" id="UP000050761"/>
    </source>
</evidence>
<accession>A0A183FBK4</accession>
<dbReference type="EMBL" id="UZAH01010309">
    <property type="protein sequence ID" value="VDO36910.1"/>
    <property type="molecule type" value="Genomic_DNA"/>
</dbReference>
<evidence type="ECO:0000313" key="3">
    <source>
        <dbReference type="WBParaSite" id="HPBE_0000354601-mRNA-1"/>
    </source>
</evidence>